<dbReference type="Pfam" id="PF03724">
    <property type="entry name" value="META"/>
    <property type="match status" value="2"/>
</dbReference>
<dbReference type="InterPro" id="IPR038670">
    <property type="entry name" value="HslJ-like_sf"/>
</dbReference>
<evidence type="ECO:0000313" key="4">
    <source>
        <dbReference type="Proteomes" id="UP000638353"/>
    </source>
</evidence>
<dbReference type="AlphaFoldDB" id="A0A918WUP5"/>
<evidence type="ECO:0000313" key="3">
    <source>
        <dbReference type="EMBL" id="GHC84995.1"/>
    </source>
</evidence>
<comment type="caution">
    <text evidence="3">The sequence shown here is derived from an EMBL/GenBank/DDBJ whole genome shotgun (WGS) entry which is preliminary data.</text>
</comment>
<protein>
    <submittedName>
        <fullName evidence="3">Lipoprotein</fullName>
    </submittedName>
</protein>
<reference evidence="3" key="1">
    <citation type="journal article" date="2014" name="Int. J. Syst. Evol. Microbiol.">
        <title>Complete genome sequence of Corynebacterium casei LMG S-19264T (=DSM 44701T), isolated from a smear-ripened cheese.</title>
        <authorList>
            <consortium name="US DOE Joint Genome Institute (JGI-PGF)"/>
            <person name="Walter F."/>
            <person name="Albersmeier A."/>
            <person name="Kalinowski J."/>
            <person name="Ruckert C."/>
        </authorList>
    </citation>
    <scope>NUCLEOTIDE SEQUENCE</scope>
    <source>
        <strain evidence="3">JCM 4637</strain>
    </source>
</reference>
<dbReference type="Gene3D" id="2.40.128.270">
    <property type="match status" value="2"/>
</dbReference>
<feature type="region of interest" description="Disordered" evidence="1">
    <location>
        <begin position="58"/>
        <end position="79"/>
    </location>
</feature>
<evidence type="ECO:0000256" key="1">
    <source>
        <dbReference type="SAM" id="MobiDB-lite"/>
    </source>
</evidence>
<feature type="compositionally biased region" description="Basic residues" evidence="1">
    <location>
        <begin position="1"/>
        <end position="11"/>
    </location>
</feature>
<dbReference type="InterPro" id="IPR053147">
    <property type="entry name" value="Hsp_HslJ-like"/>
</dbReference>
<dbReference type="Proteomes" id="UP000638353">
    <property type="component" value="Unassembled WGS sequence"/>
</dbReference>
<dbReference type="EMBL" id="BMVC01000002">
    <property type="protein sequence ID" value="GHC84995.1"/>
    <property type="molecule type" value="Genomic_DNA"/>
</dbReference>
<feature type="compositionally biased region" description="Basic residues" evidence="1">
    <location>
        <begin position="19"/>
        <end position="29"/>
    </location>
</feature>
<evidence type="ECO:0000259" key="2">
    <source>
        <dbReference type="Pfam" id="PF03724"/>
    </source>
</evidence>
<dbReference type="PANTHER" id="PTHR35535:SF2">
    <property type="entry name" value="DUF306 DOMAIN-CONTAINING PROTEIN"/>
    <property type="match status" value="1"/>
</dbReference>
<feature type="domain" description="DUF306" evidence="2">
    <location>
        <begin position="85"/>
        <end position="188"/>
    </location>
</feature>
<proteinExistence type="predicted"/>
<sequence>MKWNRCRHPLRHSGMQKTPKLKKTPKPTRPKTLTTLKALGVPVTAAALLALSACGTETTPGSQAAGDRKGAGQGDGQGTVQTDLALTGVRWTVESSTVGGKKATAPRDTFVQIDDKGAVKGNYGCNSFTGKATVKGDAVNLDKLMSTQMACDVQDFELAMRKAFKEPLTAKVDGDRLTLTTAKGDTLALTSKPKKEAAAPLAGTKWTVTSFSDRKTVGGGDTTAATVPKDTAGKAYLTFGKDGTVRGRTGCNSLNGTAKESGGNLEFGRVATTRMMCQGGAGEVEKKMLKVLTGKVSYTVDGRSLSLTGPAGVGLEATADK</sequence>
<name>A0A918WUP5_9ACTN</name>
<organism evidence="3 4">
    <name type="scientific">Streptomyces finlayi</name>
    <dbReference type="NCBI Taxonomy" id="67296"/>
    <lineage>
        <taxon>Bacteria</taxon>
        <taxon>Bacillati</taxon>
        <taxon>Actinomycetota</taxon>
        <taxon>Actinomycetes</taxon>
        <taxon>Kitasatosporales</taxon>
        <taxon>Streptomycetaceae</taxon>
        <taxon>Streptomyces</taxon>
    </lineage>
</organism>
<keyword evidence="3" id="KW-0449">Lipoprotein</keyword>
<dbReference type="PANTHER" id="PTHR35535">
    <property type="entry name" value="HEAT SHOCK PROTEIN HSLJ"/>
    <property type="match status" value="1"/>
</dbReference>
<feature type="domain" description="DUF306" evidence="2">
    <location>
        <begin position="199"/>
        <end position="312"/>
    </location>
</feature>
<gene>
    <name evidence="3" type="ORF">GCM10010334_15400</name>
</gene>
<reference evidence="3" key="2">
    <citation type="submission" date="2020-09" db="EMBL/GenBank/DDBJ databases">
        <authorList>
            <person name="Sun Q."/>
            <person name="Ohkuma M."/>
        </authorList>
    </citation>
    <scope>NUCLEOTIDE SEQUENCE</scope>
    <source>
        <strain evidence="3">JCM 4637</strain>
    </source>
</reference>
<accession>A0A918WUP5</accession>
<feature type="region of interest" description="Disordered" evidence="1">
    <location>
        <begin position="1"/>
        <end position="31"/>
    </location>
</feature>
<dbReference type="InterPro" id="IPR005184">
    <property type="entry name" value="DUF306_Meta_HslJ"/>
</dbReference>